<keyword evidence="1 3" id="KW-0853">WD repeat</keyword>
<dbReference type="PANTHER" id="PTHR19879:SF9">
    <property type="entry name" value="TRANSCRIPTION INITIATION FACTOR TFIID SUBUNIT 5"/>
    <property type="match status" value="1"/>
</dbReference>
<gene>
    <name evidence="5" type="ORF">PILCRDRAFT_815665</name>
</gene>
<dbReference type="SMART" id="SM00320">
    <property type="entry name" value="WD40"/>
    <property type="match status" value="6"/>
</dbReference>
<feature type="repeat" description="WD" evidence="3">
    <location>
        <begin position="381"/>
        <end position="422"/>
    </location>
</feature>
<dbReference type="InterPro" id="IPR001680">
    <property type="entry name" value="WD40_rpt"/>
</dbReference>
<sequence length="555" mass="60472">MKLTASQSIHNEIKIWSKIRHPNILQFLGANIVDDKPFIVTPYLRNGNVRAYLRDHRDSDRLQILHGISLGLVYLHSHQIVHGDLKSLNVLIDASANAVLCDFGLSRVKADAMSRTVRPNGGNIVGSRNWMAPERLLGGSLKKPCDIYAFGMTLHEIYTNEIPLSELSFSEFVELVVRQDVRPERPNCENSPQLSDSIWGLAVTCWAKDPKQRPTASTVCDILSHLLDTTSVARPVPDASPSLPLTLPSNAIIRHANQVWCAAFSPDGSQIVSGSADHTVWVWNVQTGNPVLGPLKMHTDSVDSVAFSSNGRRIASGSNDNTLLVWHATRGEVVAGPFTGHSNFIWSVCFTPDGKRIASGSKDQTIRIWDAQTGACLVGPLRGHTDGVTSIMFSGNGTQLASCSHDKTVRVWDANSGRLVWGPLTGHEHSVVYVGFSPNAKRIVSTSWEGNTCIWSAETGALLSGPSLQHAEGAITVAFTSNSTRYAISPDGKWIAAYADNKCTKVHVWASTTGQLATSLDVHTDIVTSMTFSPDSRRILTSSNDKTIHVQTLNY</sequence>
<dbReference type="InterPro" id="IPR019775">
    <property type="entry name" value="WD40_repeat_CS"/>
</dbReference>
<dbReference type="PROSITE" id="PS50082">
    <property type="entry name" value="WD_REPEATS_2"/>
    <property type="match status" value="6"/>
</dbReference>
<dbReference type="InterPro" id="IPR001245">
    <property type="entry name" value="Ser-Thr/Tyr_kinase_cat_dom"/>
</dbReference>
<dbReference type="AlphaFoldDB" id="A0A0C3FSK2"/>
<dbReference type="Gene3D" id="2.130.10.10">
    <property type="entry name" value="YVTN repeat-like/Quinoprotein amine dehydrogenase"/>
    <property type="match status" value="4"/>
</dbReference>
<dbReference type="PROSITE" id="PS50011">
    <property type="entry name" value="PROTEIN_KINASE_DOM"/>
    <property type="match status" value="1"/>
</dbReference>
<dbReference type="SUPFAM" id="SSF50978">
    <property type="entry name" value="WD40 repeat-like"/>
    <property type="match status" value="1"/>
</dbReference>
<evidence type="ECO:0000313" key="6">
    <source>
        <dbReference type="Proteomes" id="UP000054166"/>
    </source>
</evidence>
<organism evidence="5 6">
    <name type="scientific">Piloderma croceum (strain F 1598)</name>
    <dbReference type="NCBI Taxonomy" id="765440"/>
    <lineage>
        <taxon>Eukaryota</taxon>
        <taxon>Fungi</taxon>
        <taxon>Dikarya</taxon>
        <taxon>Basidiomycota</taxon>
        <taxon>Agaricomycotina</taxon>
        <taxon>Agaricomycetes</taxon>
        <taxon>Agaricomycetidae</taxon>
        <taxon>Atheliales</taxon>
        <taxon>Atheliaceae</taxon>
        <taxon>Piloderma</taxon>
    </lineage>
</organism>
<name>A0A0C3FSK2_PILCF</name>
<dbReference type="InterPro" id="IPR011009">
    <property type="entry name" value="Kinase-like_dom_sf"/>
</dbReference>
<dbReference type="InterPro" id="IPR000719">
    <property type="entry name" value="Prot_kinase_dom"/>
</dbReference>
<dbReference type="EMBL" id="KN832980">
    <property type="protein sequence ID" value="KIM87190.1"/>
    <property type="molecule type" value="Genomic_DNA"/>
</dbReference>
<reference evidence="5 6" key="1">
    <citation type="submission" date="2014-04" db="EMBL/GenBank/DDBJ databases">
        <authorList>
            <consortium name="DOE Joint Genome Institute"/>
            <person name="Kuo A."/>
            <person name="Tarkka M."/>
            <person name="Buscot F."/>
            <person name="Kohler A."/>
            <person name="Nagy L.G."/>
            <person name="Floudas D."/>
            <person name="Copeland A."/>
            <person name="Barry K.W."/>
            <person name="Cichocki N."/>
            <person name="Veneault-Fourrey C."/>
            <person name="LaButti K."/>
            <person name="Lindquist E.A."/>
            <person name="Lipzen A."/>
            <person name="Lundell T."/>
            <person name="Morin E."/>
            <person name="Murat C."/>
            <person name="Sun H."/>
            <person name="Tunlid A."/>
            <person name="Henrissat B."/>
            <person name="Grigoriev I.V."/>
            <person name="Hibbett D.S."/>
            <person name="Martin F."/>
            <person name="Nordberg H.P."/>
            <person name="Cantor M.N."/>
            <person name="Hua S.X."/>
        </authorList>
    </citation>
    <scope>NUCLEOTIDE SEQUENCE [LARGE SCALE GENOMIC DNA]</scope>
    <source>
        <strain evidence="5 6">F 1598</strain>
    </source>
</reference>
<keyword evidence="6" id="KW-1185">Reference proteome</keyword>
<dbReference type="InParanoid" id="A0A0C3FSK2"/>
<dbReference type="SUPFAM" id="SSF56112">
    <property type="entry name" value="Protein kinase-like (PK-like)"/>
    <property type="match status" value="1"/>
</dbReference>
<dbReference type="Proteomes" id="UP000054166">
    <property type="component" value="Unassembled WGS sequence"/>
</dbReference>
<evidence type="ECO:0000313" key="5">
    <source>
        <dbReference type="EMBL" id="KIM87190.1"/>
    </source>
</evidence>
<dbReference type="InterPro" id="IPR015943">
    <property type="entry name" value="WD40/YVTN_repeat-like_dom_sf"/>
</dbReference>
<dbReference type="GO" id="GO:0004672">
    <property type="term" value="F:protein kinase activity"/>
    <property type="evidence" value="ECO:0007669"/>
    <property type="project" value="InterPro"/>
</dbReference>
<evidence type="ECO:0000256" key="1">
    <source>
        <dbReference type="ARBA" id="ARBA00022574"/>
    </source>
</evidence>
<dbReference type="OrthoDB" id="10261027at2759"/>
<dbReference type="PRINTS" id="PR00109">
    <property type="entry name" value="TYRKINASE"/>
</dbReference>
<evidence type="ECO:0000259" key="4">
    <source>
        <dbReference type="PROSITE" id="PS50011"/>
    </source>
</evidence>
<dbReference type="Pfam" id="PF00400">
    <property type="entry name" value="WD40"/>
    <property type="match status" value="6"/>
</dbReference>
<dbReference type="STRING" id="765440.A0A0C3FSK2"/>
<proteinExistence type="predicted"/>
<evidence type="ECO:0000256" key="3">
    <source>
        <dbReference type="PROSITE-ProRule" id="PRU00221"/>
    </source>
</evidence>
<keyword evidence="2" id="KW-0677">Repeat</keyword>
<feature type="repeat" description="WD" evidence="3">
    <location>
        <begin position="338"/>
        <end position="379"/>
    </location>
</feature>
<dbReference type="PROSITE" id="PS00678">
    <property type="entry name" value="WD_REPEATS_1"/>
    <property type="match status" value="3"/>
</dbReference>
<dbReference type="Pfam" id="PF07714">
    <property type="entry name" value="PK_Tyr_Ser-Thr"/>
    <property type="match status" value="1"/>
</dbReference>
<dbReference type="HOGENOM" id="CLU_000288_135_4_1"/>
<feature type="repeat" description="WD" evidence="3">
    <location>
        <begin position="295"/>
        <end position="336"/>
    </location>
</feature>
<dbReference type="PROSITE" id="PS00108">
    <property type="entry name" value="PROTEIN_KINASE_ST"/>
    <property type="match status" value="1"/>
</dbReference>
<feature type="domain" description="Protein kinase" evidence="4">
    <location>
        <begin position="1"/>
        <end position="227"/>
    </location>
</feature>
<dbReference type="PANTHER" id="PTHR19879">
    <property type="entry name" value="TRANSCRIPTION INITIATION FACTOR TFIID"/>
    <property type="match status" value="1"/>
</dbReference>
<protein>
    <recommendedName>
        <fullName evidence="4">Protein kinase domain-containing protein</fullName>
    </recommendedName>
</protein>
<dbReference type="CDD" id="cd00200">
    <property type="entry name" value="WD40"/>
    <property type="match status" value="1"/>
</dbReference>
<dbReference type="InterPro" id="IPR020472">
    <property type="entry name" value="WD40_PAC1"/>
</dbReference>
<feature type="repeat" description="WD" evidence="3">
    <location>
        <begin position="424"/>
        <end position="465"/>
    </location>
</feature>
<feature type="repeat" description="WD" evidence="3">
    <location>
        <begin position="520"/>
        <end position="555"/>
    </location>
</feature>
<dbReference type="InterPro" id="IPR008271">
    <property type="entry name" value="Ser/Thr_kinase_AS"/>
</dbReference>
<reference evidence="6" key="2">
    <citation type="submission" date="2015-01" db="EMBL/GenBank/DDBJ databases">
        <title>Evolutionary Origins and Diversification of the Mycorrhizal Mutualists.</title>
        <authorList>
            <consortium name="DOE Joint Genome Institute"/>
            <consortium name="Mycorrhizal Genomics Consortium"/>
            <person name="Kohler A."/>
            <person name="Kuo A."/>
            <person name="Nagy L.G."/>
            <person name="Floudas D."/>
            <person name="Copeland A."/>
            <person name="Barry K.W."/>
            <person name="Cichocki N."/>
            <person name="Veneault-Fourrey C."/>
            <person name="LaButti K."/>
            <person name="Lindquist E.A."/>
            <person name="Lipzen A."/>
            <person name="Lundell T."/>
            <person name="Morin E."/>
            <person name="Murat C."/>
            <person name="Riley R."/>
            <person name="Ohm R."/>
            <person name="Sun H."/>
            <person name="Tunlid A."/>
            <person name="Henrissat B."/>
            <person name="Grigoriev I.V."/>
            <person name="Hibbett D.S."/>
            <person name="Martin F."/>
        </authorList>
    </citation>
    <scope>NUCLEOTIDE SEQUENCE [LARGE SCALE GENOMIC DNA]</scope>
    <source>
        <strain evidence="6">F 1598</strain>
    </source>
</reference>
<dbReference type="SMART" id="SM00220">
    <property type="entry name" value="S_TKc"/>
    <property type="match status" value="1"/>
</dbReference>
<accession>A0A0C3FSK2</accession>
<evidence type="ECO:0000256" key="2">
    <source>
        <dbReference type="ARBA" id="ARBA00022737"/>
    </source>
</evidence>
<dbReference type="GO" id="GO:0005524">
    <property type="term" value="F:ATP binding"/>
    <property type="evidence" value="ECO:0007669"/>
    <property type="project" value="InterPro"/>
</dbReference>
<dbReference type="InterPro" id="IPR036322">
    <property type="entry name" value="WD40_repeat_dom_sf"/>
</dbReference>
<dbReference type="PROSITE" id="PS50294">
    <property type="entry name" value="WD_REPEATS_REGION"/>
    <property type="match status" value="6"/>
</dbReference>
<dbReference type="PRINTS" id="PR00320">
    <property type="entry name" value="GPROTEINBRPT"/>
</dbReference>
<dbReference type="Gene3D" id="1.10.510.10">
    <property type="entry name" value="Transferase(Phosphotransferase) domain 1"/>
    <property type="match status" value="1"/>
</dbReference>
<feature type="repeat" description="WD" evidence="3">
    <location>
        <begin position="252"/>
        <end position="293"/>
    </location>
</feature>